<keyword evidence="2" id="KW-1185">Reference proteome</keyword>
<dbReference type="AlphaFoldDB" id="A0AAD4YR79"/>
<comment type="caution">
    <text evidence="1">The sequence shown here is derived from an EMBL/GenBank/DDBJ whole genome shotgun (WGS) entry which is preliminary data.</text>
</comment>
<sequence>MAPAKLNEFKIQVQELLEKRFFQSSFSLWGAPVLFTKEDVIRRLIHHGDTATSLAKKEVKLAWSDKCEEGCVELKIGLTTASISILQEVNRNCVSYSVVLQQGLGFVLIQHGRVRTYASQQLKKHESKYSIHDLERATVILA</sequence>
<protein>
    <recommendedName>
        <fullName evidence="3">Reverse transcriptase/retrotransposon-derived protein RNase H-like domain-containing protein</fullName>
    </recommendedName>
</protein>
<dbReference type="InterPro" id="IPR043502">
    <property type="entry name" value="DNA/RNA_pol_sf"/>
</dbReference>
<dbReference type="Proteomes" id="UP001054821">
    <property type="component" value="Chromosome 7"/>
</dbReference>
<reference evidence="1 2" key="1">
    <citation type="journal article" date="2022" name="G3 (Bethesda)">
        <title>Whole-genome sequence and methylome profiling of the almond [Prunus dulcis (Mill.) D.A. Webb] cultivar 'Nonpareil'.</title>
        <authorList>
            <person name="D'Amico-Willman K.M."/>
            <person name="Ouma W.Z."/>
            <person name="Meulia T."/>
            <person name="Sideli G.M."/>
            <person name="Gradziel T.M."/>
            <person name="Fresnedo-Ramirez J."/>
        </authorList>
    </citation>
    <scope>NUCLEOTIDE SEQUENCE [LARGE SCALE GENOMIC DNA]</scope>
    <source>
        <strain evidence="1">Clone GOH B32 T37-40</strain>
    </source>
</reference>
<organism evidence="1 2">
    <name type="scientific">Prunus dulcis</name>
    <name type="common">Almond</name>
    <name type="synonym">Amygdalus dulcis</name>
    <dbReference type="NCBI Taxonomy" id="3755"/>
    <lineage>
        <taxon>Eukaryota</taxon>
        <taxon>Viridiplantae</taxon>
        <taxon>Streptophyta</taxon>
        <taxon>Embryophyta</taxon>
        <taxon>Tracheophyta</taxon>
        <taxon>Spermatophyta</taxon>
        <taxon>Magnoliopsida</taxon>
        <taxon>eudicotyledons</taxon>
        <taxon>Gunneridae</taxon>
        <taxon>Pentapetalae</taxon>
        <taxon>rosids</taxon>
        <taxon>fabids</taxon>
        <taxon>Rosales</taxon>
        <taxon>Rosaceae</taxon>
        <taxon>Amygdaloideae</taxon>
        <taxon>Amygdaleae</taxon>
        <taxon>Prunus</taxon>
    </lineage>
</organism>
<proteinExistence type="predicted"/>
<dbReference type="SUPFAM" id="SSF56672">
    <property type="entry name" value="DNA/RNA polymerases"/>
    <property type="match status" value="1"/>
</dbReference>
<evidence type="ECO:0000313" key="1">
    <source>
        <dbReference type="EMBL" id="KAI5318385.1"/>
    </source>
</evidence>
<name>A0AAD4YR79_PRUDU</name>
<accession>A0AAD4YR79</accession>
<evidence type="ECO:0000313" key="2">
    <source>
        <dbReference type="Proteomes" id="UP001054821"/>
    </source>
</evidence>
<evidence type="ECO:0008006" key="3">
    <source>
        <dbReference type="Google" id="ProtNLM"/>
    </source>
</evidence>
<dbReference type="EMBL" id="JAJFAZ020000007">
    <property type="protein sequence ID" value="KAI5318385.1"/>
    <property type="molecule type" value="Genomic_DNA"/>
</dbReference>
<gene>
    <name evidence="1" type="ORF">L3X38_038093</name>
</gene>